<name>A0A7G2CN89_9TRYP</name>
<feature type="region of interest" description="Disordered" evidence="1">
    <location>
        <begin position="253"/>
        <end position="302"/>
    </location>
</feature>
<accession>A0A7G2CN89</accession>
<organism evidence="2 3">
    <name type="scientific">Angomonas deanei</name>
    <dbReference type="NCBI Taxonomy" id="59799"/>
    <lineage>
        <taxon>Eukaryota</taxon>
        <taxon>Discoba</taxon>
        <taxon>Euglenozoa</taxon>
        <taxon>Kinetoplastea</taxon>
        <taxon>Metakinetoplastina</taxon>
        <taxon>Trypanosomatida</taxon>
        <taxon>Trypanosomatidae</taxon>
        <taxon>Strigomonadinae</taxon>
        <taxon>Angomonas</taxon>
    </lineage>
</organism>
<gene>
    <name evidence="2" type="ORF">ADEAN_000756700</name>
</gene>
<feature type="compositionally biased region" description="Basic and acidic residues" evidence="1">
    <location>
        <begin position="273"/>
        <end position="283"/>
    </location>
</feature>
<feature type="region of interest" description="Disordered" evidence="1">
    <location>
        <begin position="1"/>
        <end position="83"/>
    </location>
</feature>
<feature type="compositionally biased region" description="Basic and acidic residues" evidence="1">
    <location>
        <begin position="1"/>
        <end position="16"/>
    </location>
</feature>
<protein>
    <submittedName>
        <fullName evidence="2">Uncharacterized protein</fullName>
    </submittedName>
</protein>
<evidence type="ECO:0000313" key="2">
    <source>
        <dbReference type="EMBL" id="CAD2220053.1"/>
    </source>
</evidence>
<sequence>MGCGDSKEKVKEKKSNATDALEASHSTNDPQYENEKAAEGQDAPPSDAKDNNSDTSPYVGKEGTAAAAAAGRPHGVLDAADTPLNREALFPEDQNNQFGIRVGTDKYDSLKDREASLELHSLHDTLDDASEASFASAEFKTAVSAALTTASQGTNNLYSNNPPPPKGRAAASVFEDKDSWTEAQSAAFLTPLNNDDGASMVSAQPHGYDYYNNKNTSKRTSKAPSEVAGANPNKFGRRGSLTVTQVRNNSVTASMHGEIPPSPYTRVSSRGRNFPEADRERVTSRMGPTARRPSTAAAVCRR</sequence>
<dbReference type="Proteomes" id="UP000515908">
    <property type="component" value="Chromosome 16"/>
</dbReference>
<dbReference type="EMBL" id="LR877160">
    <property type="protein sequence ID" value="CAD2220053.1"/>
    <property type="molecule type" value="Genomic_DNA"/>
</dbReference>
<dbReference type="VEuPathDB" id="TriTrypDB:ADEAN_000756700"/>
<feature type="region of interest" description="Disordered" evidence="1">
    <location>
        <begin position="216"/>
        <end position="238"/>
    </location>
</feature>
<evidence type="ECO:0000256" key="1">
    <source>
        <dbReference type="SAM" id="MobiDB-lite"/>
    </source>
</evidence>
<keyword evidence="3" id="KW-1185">Reference proteome</keyword>
<dbReference type="AlphaFoldDB" id="A0A7G2CN89"/>
<evidence type="ECO:0000313" key="3">
    <source>
        <dbReference type="Proteomes" id="UP000515908"/>
    </source>
</evidence>
<reference evidence="2 3" key="1">
    <citation type="submission" date="2020-08" db="EMBL/GenBank/DDBJ databases">
        <authorList>
            <person name="Newling K."/>
            <person name="Davey J."/>
            <person name="Forrester S."/>
        </authorList>
    </citation>
    <scope>NUCLEOTIDE SEQUENCE [LARGE SCALE GENOMIC DNA]</scope>
    <source>
        <strain evidence="3">Crithidia deanei Carvalho (ATCC PRA-265)</strain>
    </source>
</reference>
<proteinExistence type="predicted"/>